<dbReference type="InterPro" id="IPR025931">
    <property type="entry name" value="TaqI_C"/>
</dbReference>
<protein>
    <recommendedName>
        <fullName evidence="1">site-specific DNA-methyltransferase (adenine-specific)</fullName>
        <ecNumber evidence="1">2.1.1.72</ecNumber>
    </recommendedName>
</protein>
<reference evidence="11 12" key="1">
    <citation type="submission" date="2018-08" db="EMBL/GenBank/DDBJ databases">
        <title>The draft genome squence of Brumimicrobium sp. N62.</title>
        <authorList>
            <person name="Du Z.-J."/>
            <person name="Luo H.-R."/>
        </authorList>
    </citation>
    <scope>NUCLEOTIDE SEQUENCE [LARGE SCALE GENOMIC DNA]</scope>
    <source>
        <strain evidence="11 12">N62</strain>
    </source>
</reference>
<dbReference type="Gene3D" id="3.40.50.150">
    <property type="entry name" value="Vaccinia Virus protein VP39"/>
    <property type="match status" value="1"/>
</dbReference>
<evidence type="ECO:0000256" key="7">
    <source>
        <dbReference type="ARBA" id="ARBA00047942"/>
    </source>
</evidence>
<dbReference type="SUPFAM" id="SSF53335">
    <property type="entry name" value="S-adenosyl-L-methionine-dependent methyltransferases"/>
    <property type="match status" value="1"/>
</dbReference>
<dbReference type="PANTHER" id="PTHR33841:SF1">
    <property type="entry name" value="DNA METHYLTRANSFERASE A"/>
    <property type="match status" value="1"/>
</dbReference>
<evidence type="ECO:0000256" key="2">
    <source>
        <dbReference type="ARBA" id="ARBA00022603"/>
    </source>
</evidence>
<comment type="caution">
    <text evidence="11">The sequence shown here is derived from an EMBL/GenBank/DDBJ whole genome shotgun (WGS) entry which is preliminary data.</text>
</comment>
<dbReference type="GO" id="GO:0032259">
    <property type="term" value="P:methylation"/>
    <property type="evidence" value="ECO:0007669"/>
    <property type="project" value="UniProtKB-KW"/>
</dbReference>
<evidence type="ECO:0000259" key="9">
    <source>
        <dbReference type="Pfam" id="PF07669"/>
    </source>
</evidence>
<evidence type="ECO:0000313" key="11">
    <source>
        <dbReference type="EMBL" id="RFC53188.1"/>
    </source>
</evidence>
<dbReference type="GO" id="GO:0009007">
    <property type="term" value="F:site-specific DNA-methyltransferase (adenine-specific) activity"/>
    <property type="evidence" value="ECO:0007669"/>
    <property type="project" value="UniProtKB-EC"/>
</dbReference>
<dbReference type="RefSeq" id="WP_116881944.1">
    <property type="nucleotide sequence ID" value="NZ_QURB01000011.1"/>
</dbReference>
<gene>
    <name evidence="11" type="ORF">DXU93_14050</name>
</gene>
<dbReference type="InterPro" id="IPR002052">
    <property type="entry name" value="DNA_methylase_N6_adenine_CS"/>
</dbReference>
<dbReference type="AlphaFoldDB" id="A0A3E1EUI0"/>
<dbReference type="EMBL" id="QURB01000011">
    <property type="protein sequence ID" value="RFC53188.1"/>
    <property type="molecule type" value="Genomic_DNA"/>
</dbReference>
<dbReference type="Pfam" id="PF12950">
    <property type="entry name" value="TaqI_C"/>
    <property type="match status" value="1"/>
</dbReference>
<accession>A0A3E1EUI0</accession>
<comment type="catalytic activity">
    <reaction evidence="7">
        <text>a 2'-deoxyadenosine in DNA + S-adenosyl-L-methionine = an N(6)-methyl-2'-deoxyadenosine in DNA + S-adenosyl-L-homocysteine + H(+)</text>
        <dbReference type="Rhea" id="RHEA:15197"/>
        <dbReference type="Rhea" id="RHEA-COMP:12418"/>
        <dbReference type="Rhea" id="RHEA-COMP:12419"/>
        <dbReference type="ChEBI" id="CHEBI:15378"/>
        <dbReference type="ChEBI" id="CHEBI:57856"/>
        <dbReference type="ChEBI" id="CHEBI:59789"/>
        <dbReference type="ChEBI" id="CHEBI:90615"/>
        <dbReference type="ChEBI" id="CHEBI:90616"/>
        <dbReference type="EC" id="2.1.1.72"/>
    </reaction>
</comment>
<evidence type="ECO:0000259" key="10">
    <source>
        <dbReference type="Pfam" id="PF12950"/>
    </source>
</evidence>
<organism evidence="11 12">
    <name type="scientific">Brumimicrobium aurantiacum</name>
    <dbReference type="NCBI Taxonomy" id="1737063"/>
    <lineage>
        <taxon>Bacteria</taxon>
        <taxon>Pseudomonadati</taxon>
        <taxon>Bacteroidota</taxon>
        <taxon>Flavobacteriia</taxon>
        <taxon>Flavobacteriales</taxon>
        <taxon>Crocinitomicaceae</taxon>
        <taxon>Brumimicrobium</taxon>
    </lineage>
</organism>
<dbReference type="Proteomes" id="UP000257127">
    <property type="component" value="Unassembled WGS sequence"/>
</dbReference>
<dbReference type="PRINTS" id="PR00507">
    <property type="entry name" value="N12N6MTFRASE"/>
</dbReference>
<sequence>MALFQSSVLKSHLALLNEKDLEKAYKKYKTYFHNTKIQENIKKAKEEQFQATFLNELFVNVLGYTLFPNPNPNLTTEFKNEKNARKADGAILNDGIAVGVIELKGTKTKDLESIRQQAFDYKANHKECVYVITSNFEKLRFYISDATEYEEFDLFTLSRERFNLLYLCLHYNHIKTNTPLNIKEASIAEEEEITKSFYQDYSVFKRELYRDLVRNNSKTVKEKLSSNINEEEQLEIARLEKNVKLTLFKKSQKLIDRFLFVFFAEDRNLLPSNSTLQILNKWKDDQDFGDDRPLYDLFKQYFNFLDTGRKGTKSRAEIYAYNGGLFKPDSILDALEIDNDLLYKYTLKLSNYDFESQVDVNILGHIFENSLNEIESVNAEIEGGDFDKQTSKRKKDGVFYTPKYITKYIVENTVGKLCNEKKEELGFEEEQYFKGRKNRADKTLKKLVNILDDYREWLLELTICDPACGSGAFLNQALDFLIKEHSYIDELKARVLGGGLQFPDIENTILENNIYGVDLNDESVEIAKLSLWLRTAQPRRKLNDLSSNVKCGNSLIDDKKVAGDKAFNWEKEFPDVFEKGGFDVVIGNPPYVRVQNIDINSRNYFSDNYYTAFKNYDLYVLFTEKIKDILNSTGKASYIMPNKFITTEYGEKLKKFLFEKNFLSEYIDFSNFQIFDDATTYTGIFIFDNNSKQSINYFKINNDPLKFLNSVSFTSVNYENIKGKRWVFMDDITSKLYHKLGDLEKIKNSKTELFVGLQTSADPVFILEIKGDRLYSKHTGKYYDFGESAILKPLLKGGEIKRYSTPKPNYKLIFPYIIEGDDFRLLSEQEMNSNYQDIWNYLIECKLKLEGRENGKMKNDRWYGYVYLKNMTLFDKPKILTQVLCKQSSLSMDLNDNNYFVGGGTAGGYGISISGDLNPYSLIAILNSRLAQWYIKQFASPFQGGYYAYNKGTIGEIPLPNSYNNQDSHEKIVSKIKEKNDAYNDLLLRFLNYLQSQYSIGKFSRKLQNWNELDFSDFIKELNKAINKENRERRKNEEEEIPKLSKKDEFEWMELFEENKKKAVELQTQIDTTEKEIDEMVYELYGLSEEEIRIVENS</sequence>
<evidence type="ECO:0000256" key="5">
    <source>
        <dbReference type="ARBA" id="ARBA00022747"/>
    </source>
</evidence>
<dbReference type="InterPro" id="IPR050953">
    <property type="entry name" value="N4_N6_ade-DNA_methylase"/>
</dbReference>
<dbReference type="PROSITE" id="PS00092">
    <property type="entry name" value="N6_MTASE"/>
    <property type="match status" value="1"/>
</dbReference>
<dbReference type="GO" id="GO:0003677">
    <property type="term" value="F:DNA binding"/>
    <property type="evidence" value="ECO:0007669"/>
    <property type="project" value="UniProtKB-KW"/>
</dbReference>
<keyword evidence="11" id="KW-0540">Nuclease</keyword>
<evidence type="ECO:0000256" key="8">
    <source>
        <dbReference type="SAM" id="Coils"/>
    </source>
</evidence>
<dbReference type="InterPro" id="IPR029063">
    <property type="entry name" value="SAM-dependent_MTases_sf"/>
</dbReference>
<evidence type="ECO:0000256" key="3">
    <source>
        <dbReference type="ARBA" id="ARBA00022679"/>
    </source>
</evidence>
<keyword evidence="3" id="KW-0808">Transferase</keyword>
<dbReference type="GO" id="GO:0004519">
    <property type="term" value="F:endonuclease activity"/>
    <property type="evidence" value="ECO:0007669"/>
    <property type="project" value="UniProtKB-KW"/>
</dbReference>
<keyword evidence="11" id="KW-0255">Endonuclease</keyword>
<dbReference type="Pfam" id="PF07669">
    <property type="entry name" value="Eco57I"/>
    <property type="match status" value="1"/>
</dbReference>
<dbReference type="GO" id="GO:0009307">
    <property type="term" value="P:DNA restriction-modification system"/>
    <property type="evidence" value="ECO:0007669"/>
    <property type="project" value="UniProtKB-KW"/>
</dbReference>
<feature type="domain" description="Type II methyltransferase M.TaqI-like" evidence="9">
    <location>
        <begin position="512"/>
        <end position="675"/>
    </location>
</feature>
<dbReference type="InterPro" id="IPR011639">
    <property type="entry name" value="MethylTrfase_TaqI-like_dom"/>
</dbReference>
<evidence type="ECO:0000256" key="4">
    <source>
        <dbReference type="ARBA" id="ARBA00022691"/>
    </source>
</evidence>
<evidence type="ECO:0000313" key="12">
    <source>
        <dbReference type="Proteomes" id="UP000257127"/>
    </source>
</evidence>
<evidence type="ECO:0000256" key="1">
    <source>
        <dbReference type="ARBA" id="ARBA00011900"/>
    </source>
</evidence>
<name>A0A3E1EUI0_9FLAO</name>
<dbReference type="OrthoDB" id="32195at2"/>
<keyword evidence="4" id="KW-0949">S-adenosyl-L-methionine</keyword>
<feature type="coiled-coil region" evidence="8">
    <location>
        <begin position="1019"/>
        <end position="1083"/>
    </location>
</feature>
<evidence type="ECO:0000256" key="6">
    <source>
        <dbReference type="ARBA" id="ARBA00023125"/>
    </source>
</evidence>
<keyword evidence="6" id="KW-0238">DNA-binding</keyword>
<keyword evidence="11" id="KW-0378">Hydrolase</keyword>
<keyword evidence="8" id="KW-0175">Coiled coil</keyword>
<dbReference type="PANTHER" id="PTHR33841">
    <property type="entry name" value="DNA METHYLTRANSFERASE YEEA-RELATED"/>
    <property type="match status" value="1"/>
</dbReference>
<proteinExistence type="predicted"/>
<keyword evidence="2" id="KW-0489">Methyltransferase</keyword>
<keyword evidence="12" id="KW-1185">Reference proteome</keyword>
<feature type="domain" description="TaqI-like C-terminal specificity" evidence="10">
    <location>
        <begin position="793"/>
        <end position="959"/>
    </location>
</feature>
<dbReference type="EC" id="2.1.1.72" evidence="1"/>
<keyword evidence="5" id="KW-0680">Restriction system</keyword>